<sequence length="102" mass="11034">MCADTFGVGIHLTEEEFQFVVGVPSEVDSGWTDPEEFQSLVAETVWEQLDRQSVFESVADRFRTGETATLGTVTLEPDGTVVSHNLETPVPAEEATGTGADE</sequence>
<accession>A0A2G1WGR2</accession>
<gene>
    <name evidence="3" type="ORF">DJ69_13310</name>
</gene>
<protein>
    <recommendedName>
        <fullName evidence="2">DUF8124 domain-containing protein</fullName>
    </recommendedName>
</protein>
<evidence type="ECO:0000256" key="1">
    <source>
        <dbReference type="SAM" id="MobiDB-lite"/>
    </source>
</evidence>
<evidence type="ECO:0000313" key="3">
    <source>
        <dbReference type="EMBL" id="PHQ38145.1"/>
    </source>
</evidence>
<dbReference type="Proteomes" id="UP000222824">
    <property type="component" value="Unassembled WGS sequence"/>
</dbReference>
<organism evidence="3 4">
    <name type="scientific">Halorubrum persicum</name>
    <dbReference type="NCBI Taxonomy" id="1383844"/>
    <lineage>
        <taxon>Archaea</taxon>
        <taxon>Methanobacteriati</taxon>
        <taxon>Methanobacteriota</taxon>
        <taxon>Stenosarchaea group</taxon>
        <taxon>Halobacteria</taxon>
        <taxon>Halobacteriales</taxon>
        <taxon>Haloferacaceae</taxon>
        <taxon>Halorubrum</taxon>
    </lineage>
</organism>
<proteinExistence type="predicted"/>
<dbReference type="RefSeq" id="WP_099256069.1">
    <property type="nucleotide sequence ID" value="NZ_NHOA01000117.1"/>
</dbReference>
<feature type="domain" description="DUF8124" evidence="2">
    <location>
        <begin position="1"/>
        <end position="89"/>
    </location>
</feature>
<feature type="region of interest" description="Disordered" evidence="1">
    <location>
        <begin position="82"/>
        <end position="102"/>
    </location>
</feature>
<evidence type="ECO:0000313" key="4">
    <source>
        <dbReference type="Proteomes" id="UP000222824"/>
    </source>
</evidence>
<dbReference type="Pfam" id="PF26445">
    <property type="entry name" value="DUF8124"/>
    <property type="match status" value="1"/>
</dbReference>
<name>A0A2G1WGR2_9EURY</name>
<dbReference type="AlphaFoldDB" id="A0A2G1WGR2"/>
<evidence type="ECO:0000259" key="2">
    <source>
        <dbReference type="Pfam" id="PF26445"/>
    </source>
</evidence>
<keyword evidence="4" id="KW-1185">Reference proteome</keyword>
<dbReference type="EMBL" id="NHOA01000117">
    <property type="protein sequence ID" value="PHQ38145.1"/>
    <property type="molecule type" value="Genomic_DNA"/>
</dbReference>
<comment type="caution">
    <text evidence="3">The sequence shown here is derived from an EMBL/GenBank/DDBJ whole genome shotgun (WGS) entry which is preliminary data.</text>
</comment>
<reference evidence="3 4" key="1">
    <citation type="journal article" date="2014" name="Front. Microbiol.">
        <title>Population and genomic analysis of the genus Halorubrum.</title>
        <authorList>
            <person name="Fullmer M.S."/>
            <person name="Soucy S.M."/>
            <person name="Swithers K.S."/>
            <person name="Makkay A.M."/>
            <person name="Wheeler R."/>
            <person name="Ventosa A."/>
            <person name="Gogarten J.P."/>
            <person name="Papke R.T."/>
        </authorList>
    </citation>
    <scope>NUCLEOTIDE SEQUENCE [LARGE SCALE GENOMIC DNA]</scope>
    <source>
        <strain evidence="3 4">C49</strain>
    </source>
</reference>
<dbReference type="OrthoDB" id="342204at2157"/>
<dbReference type="InterPro" id="IPR058437">
    <property type="entry name" value="DUF8124"/>
</dbReference>